<gene>
    <name evidence="1" type="ORF">E5336_10050</name>
</gene>
<name>A0AC61R5Q7_9FIRM</name>
<evidence type="ECO:0000313" key="2">
    <source>
        <dbReference type="Proteomes" id="UP000308836"/>
    </source>
</evidence>
<evidence type="ECO:0000313" key="1">
    <source>
        <dbReference type="EMBL" id="TGY65128.1"/>
    </source>
</evidence>
<sequence>MSKTKSRLIHNLFLMLSPFGSSILFVLINNPQTVVGNGLSMPLNGESAPLVYLFFGVCLIFWVKVYENHPHRTIGWVLVVSLTVFFILGCAHVFPVENTLPPILIWIGSIIPTILLS</sequence>
<proteinExistence type="predicted"/>
<reference evidence="1" key="1">
    <citation type="submission" date="2019-04" db="EMBL/GenBank/DDBJ databases">
        <title>Microbes associate with the intestines of laboratory mice.</title>
        <authorList>
            <person name="Navarre W."/>
            <person name="Wong E."/>
            <person name="Huang K."/>
            <person name="Tropini C."/>
            <person name="Ng K."/>
            <person name="Yu B."/>
        </authorList>
    </citation>
    <scope>NUCLEOTIDE SEQUENCE</scope>
    <source>
        <strain evidence="1">NM09_H32</strain>
    </source>
</reference>
<keyword evidence="2" id="KW-1185">Reference proteome</keyword>
<dbReference type="Proteomes" id="UP000308836">
    <property type="component" value="Unassembled WGS sequence"/>
</dbReference>
<accession>A0AC61R5Q7</accession>
<comment type="caution">
    <text evidence="1">The sequence shown here is derived from an EMBL/GenBank/DDBJ whole genome shotgun (WGS) entry which is preliminary data.</text>
</comment>
<dbReference type="EMBL" id="SRYG01000022">
    <property type="protein sequence ID" value="TGY65128.1"/>
    <property type="molecule type" value="Genomic_DNA"/>
</dbReference>
<organism evidence="1 2">
    <name type="scientific">Dubosiella muris</name>
    <dbReference type="NCBI Taxonomy" id="3038133"/>
    <lineage>
        <taxon>Bacteria</taxon>
        <taxon>Bacillati</taxon>
        <taxon>Bacillota</taxon>
        <taxon>Erysipelotrichia</taxon>
        <taxon>Erysipelotrichales</taxon>
        <taxon>Erysipelotrichaceae</taxon>
        <taxon>Dubosiella</taxon>
    </lineage>
</organism>
<protein>
    <submittedName>
        <fullName evidence="1">Uncharacterized protein</fullName>
    </submittedName>
</protein>